<dbReference type="Proteomes" id="UP000627984">
    <property type="component" value="Unassembled WGS sequence"/>
</dbReference>
<comment type="caution">
    <text evidence="8">The sequence shown here is derived from an EMBL/GenBank/DDBJ whole genome shotgun (WGS) entry which is preliminary data.</text>
</comment>
<dbReference type="GO" id="GO:0005506">
    <property type="term" value="F:iron ion binding"/>
    <property type="evidence" value="ECO:0007669"/>
    <property type="project" value="InterPro"/>
</dbReference>
<keyword evidence="2" id="KW-0349">Heme</keyword>
<evidence type="ECO:0000256" key="5">
    <source>
        <dbReference type="ARBA" id="ARBA00023004"/>
    </source>
</evidence>
<proteinExistence type="inferred from homology"/>
<comment type="similarity">
    <text evidence="1">Belongs to the cytochrome P450 family.</text>
</comment>
<evidence type="ECO:0000256" key="6">
    <source>
        <dbReference type="ARBA" id="ARBA00023033"/>
    </source>
</evidence>
<keyword evidence="4" id="KW-0560">Oxidoreductase</keyword>
<dbReference type="GO" id="GO:0020037">
    <property type="term" value="F:heme binding"/>
    <property type="evidence" value="ECO:0007669"/>
    <property type="project" value="InterPro"/>
</dbReference>
<dbReference type="GO" id="GO:0008395">
    <property type="term" value="F:steroid hydroxylase activity"/>
    <property type="evidence" value="ECO:0007669"/>
    <property type="project" value="TreeGrafter"/>
</dbReference>
<evidence type="ECO:0000313" key="8">
    <source>
        <dbReference type="EMBL" id="GGK89397.1"/>
    </source>
</evidence>
<dbReference type="InterPro" id="IPR036396">
    <property type="entry name" value="Cyt_P450_sf"/>
</dbReference>
<feature type="compositionally biased region" description="Gly residues" evidence="7">
    <location>
        <begin position="446"/>
        <end position="457"/>
    </location>
</feature>
<dbReference type="EMBL" id="BMQD01000022">
    <property type="protein sequence ID" value="GGK89397.1"/>
    <property type="molecule type" value="Genomic_DNA"/>
</dbReference>
<dbReference type="PRINTS" id="PR00359">
    <property type="entry name" value="BP450"/>
</dbReference>
<protein>
    <submittedName>
        <fullName evidence="8">Linalool 8-monooxygenase</fullName>
    </submittedName>
</protein>
<keyword evidence="6" id="KW-0503">Monooxygenase</keyword>
<dbReference type="InterPro" id="IPR001128">
    <property type="entry name" value="Cyt_P450"/>
</dbReference>
<organism evidence="8 9">
    <name type="scientific">Planomonospora parontospora</name>
    <dbReference type="NCBI Taxonomy" id="58119"/>
    <lineage>
        <taxon>Bacteria</taxon>
        <taxon>Bacillati</taxon>
        <taxon>Actinomycetota</taxon>
        <taxon>Actinomycetes</taxon>
        <taxon>Streptosporangiales</taxon>
        <taxon>Streptosporangiaceae</taxon>
        <taxon>Planomonospora</taxon>
    </lineage>
</organism>
<dbReference type="Gene3D" id="1.10.630.10">
    <property type="entry name" value="Cytochrome P450"/>
    <property type="match status" value="1"/>
</dbReference>
<name>A0AA37BLX6_9ACTN</name>
<gene>
    <name evidence="8" type="ORF">GCM10010126_56110</name>
</gene>
<dbReference type="GO" id="GO:0006707">
    <property type="term" value="P:cholesterol catabolic process"/>
    <property type="evidence" value="ECO:0007669"/>
    <property type="project" value="TreeGrafter"/>
</dbReference>
<dbReference type="SUPFAM" id="SSF48264">
    <property type="entry name" value="Cytochrome P450"/>
    <property type="match status" value="1"/>
</dbReference>
<evidence type="ECO:0000313" key="9">
    <source>
        <dbReference type="Proteomes" id="UP000627984"/>
    </source>
</evidence>
<dbReference type="RefSeq" id="WP_191897426.1">
    <property type="nucleotide sequence ID" value="NZ_BMQD01000022.1"/>
</dbReference>
<sequence>MTTQEPASSVPLTVAAIDLSDLRFWARPPAERARAFALLRAQPHPLYFRLPRVPFLRRDPGSWALVRHADVVEASRRPEIFSSEPSATSPTDMPGWMSGYFTSMIDMDDPRHAKIRRIISRAFTPKVLAAADDDIARRAARIVEELIAAGPGDFVAQVATRLPVEVICDMLGIPSRHHAQVVKSTNIVVGYTDPEYVGATADYTGAEVRVSPLRVIRVLTTVMLAGWRLHRLAARLGRRRRRTPADDLTSALVNANIDGERLSPREFAAFFLLLVVAGNETTRTAIAHGLKLFTDHPDQRRLLLEDFEGRIGGAVEEIVRHSSPVIFMRRNLTRDAEINGHHYRAGQKVTLFYASANRDEAVFADPDAFDITRSPNPHVGFGGPGPHFCLGAHLARREMTVMFRELFTRLPDIAAGEPDRLLSSFVNGCKRLPCTFTVPRTVPGEGTPGGDRSGTGPGRCRMTGRP</sequence>
<dbReference type="PANTHER" id="PTHR46696">
    <property type="entry name" value="P450, PUTATIVE (EUROFUNG)-RELATED"/>
    <property type="match status" value="1"/>
</dbReference>
<dbReference type="GO" id="GO:0036199">
    <property type="term" value="F:cholest-4-en-3-one 26-monooxygenase activity"/>
    <property type="evidence" value="ECO:0007669"/>
    <property type="project" value="TreeGrafter"/>
</dbReference>
<dbReference type="InterPro" id="IPR002397">
    <property type="entry name" value="Cyt_P450_B"/>
</dbReference>
<evidence type="ECO:0000256" key="1">
    <source>
        <dbReference type="ARBA" id="ARBA00010617"/>
    </source>
</evidence>
<evidence type="ECO:0000256" key="2">
    <source>
        <dbReference type="ARBA" id="ARBA00022617"/>
    </source>
</evidence>
<dbReference type="AlphaFoldDB" id="A0AA37BLX6"/>
<reference evidence="8" key="2">
    <citation type="submission" date="2022-09" db="EMBL/GenBank/DDBJ databases">
        <authorList>
            <person name="Sun Q."/>
            <person name="Ohkuma M."/>
        </authorList>
    </citation>
    <scope>NUCLEOTIDE SEQUENCE</scope>
    <source>
        <strain evidence="8">JCM 3093</strain>
    </source>
</reference>
<dbReference type="PANTHER" id="PTHR46696:SF4">
    <property type="entry name" value="BIOTIN BIOSYNTHESIS CYTOCHROME P450"/>
    <property type="match status" value="1"/>
</dbReference>
<evidence type="ECO:0000256" key="3">
    <source>
        <dbReference type="ARBA" id="ARBA00022723"/>
    </source>
</evidence>
<evidence type="ECO:0000256" key="7">
    <source>
        <dbReference type="SAM" id="MobiDB-lite"/>
    </source>
</evidence>
<dbReference type="CDD" id="cd11033">
    <property type="entry name" value="CYP142-like"/>
    <property type="match status" value="1"/>
</dbReference>
<reference evidence="8" key="1">
    <citation type="journal article" date="2014" name="Int. J. Syst. Evol. Microbiol.">
        <title>Complete genome sequence of Corynebacterium casei LMG S-19264T (=DSM 44701T), isolated from a smear-ripened cheese.</title>
        <authorList>
            <consortium name="US DOE Joint Genome Institute (JGI-PGF)"/>
            <person name="Walter F."/>
            <person name="Albersmeier A."/>
            <person name="Kalinowski J."/>
            <person name="Ruckert C."/>
        </authorList>
    </citation>
    <scope>NUCLEOTIDE SEQUENCE</scope>
    <source>
        <strain evidence="8">JCM 3093</strain>
    </source>
</reference>
<dbReference type="FunFam" id="1.10.630.10:FF:000018">
    <property type="entry name" value="Cytochrome P450 monooxygenase"/>
    <property type="match status" value="1"/>
</dbReference>
<accession>A0AA37BLX6</accession>
<dbReference type="Pfam" id="PF00067">
    <property type="entry name" value="p450"/>
    <property type="match status" value="1"/>
</dbReference>
<keyword evidence="5" id="KW-0408">Iron</keyword>
<evidence type="ECO:0000256" key="4">
    <source>
        <dbReference type="ARBA" id="ARBA00023002"/>
    </source>
</evidence>
<keyword evidence="3" id="KW-0479">Metal-binding</keyword>
<feature type="region of interest" description="Disordered" evidence="7">
    <location>
        <begin position="440"/>
        <end position="466"/>
    </location>
</feature>